<evidence type="ECO:0000313" key="2">
    <source>
        <dbReference type="Proteomes" id="UP000681967"/>
    </source>
</evidence>
<name>A0A8S2U7P3_9BILA</name>
<evidence type="ECO:0000313" key="1">
    <source>
        <dbReference type="EMBL" id="CAF4328344.1"/>
    </source>
</evidence>
<protein>
    <submittedName>
        <fullName evidence="1">Uncharacterized protein</fullName>
    </submittedName>
</protein>
<organism evidence="1 2">
    <name type="scientific">Rotaria magnacalcarata</name>
    <dbReference type="NCBI Taxonomy" id="392030"/>
    <lineage>
        <taxon>Eukaryota</taxon>
        <taxon>Metazoa</taxon>
        <taxon>Spiralia</taxon>
        <taxon>Gnathifera</taxon>
        <taxon>Rotifera</taxon>
        <taxon>Eurotatoria</taxon>
        <taxon>Bdelloidea</taxon>
        <taxon>Philodinida</taxon>
        <taxon>Philodinidae</taxon>
        <taxon>Rotaria</taxon>
    </lineage>
</organism>
<gene>
    <name evidence="1" type="ORF">BYL167_LOCUS28578</name>
</gene>
<comment type="caution">
    <text evidence="1">The sequence shown here is derived from an EMBL/GenBank/DDBJ whole genome shotgun (WGS) entry which is preliminary data.</text>
</comment>
<dbReference type="EMBL" id="CAJOBH010040932">
    <property type="protein sequence ID" value="CAF4328344.1"/>
    <property type="molecule type" value="Genomic_DNA"/>
</dbReference>
<proteinExistence type="predicted"/>
<sequence length="17" mass="1779">DDINDDAGGNEDLDGED</sequence>
<feature type="non-terminal residue" evidence="1">
    <location>
        <position position="1"/>
    </location>
</feature>
<dbReference type="Proteomes" id="UP000681967">
    <property type="component" value="Unassembled WGS sequence"/>
</dbReference>
<dbReference type="AlphaFoldDB" id="A0A8S2U7P3"/>
<accession>A0A8S2U7P3</accession>
<reference evidence="1" key="1">
    <citation type="submission" date="2021-02" db="EMBL/GenBank/DDBJ databases">
        <authorList>
            <person name="Nowell W R."/>
        </authorList>
    </citation>
    <scope>NUCLEOTIDE SEQUENCE</scope>
</reference>